<dbReference type="OrthoDB" id="2423954at2759"/>
<gene>
    <name evidence="2" type="ORF">SCLCIDRAFT_8486</name>
</gene>
<proteinExistence type="predicted"/>
<evidence type="ECO:0000256" key="1">
    <source>
        <dbReference type="SAM" id="MobiDB-lite"/>
    </source>
</evidence>
<dbReference type="AlphaFoldDB" id="A0A0C3E8J6"/>
<sequence length="140" mass="16253">MPKGASRSWWRDYFIDHPAFKERMQESLANPDAKIGDAKPKVMCNGCLPIRINQESLRDREEMNRGARQEMRDEPSVVDWPRDESGAEPTITEIIGRLISNSDDAKLDEEFLPSIEKLKIKELFKFSNDHWFNVTKNVAM</sequence>
<accession>A0A0C3E8J6</accession>
<dbReference type="HOGENOM" id="CLU_1836325_0_0_1"/>
<feature type="region of interest" description="Disordered" evidence="1">
    <location>
        <begin position="58"/>
        <end position="85"/>
    </location>
</feature>
<reference evidence="2 3" key="1">
    <citation type="submission" date="2014-04" db="EMBL/GenBank/DDBJ databases">
        <authorList>
            <consortium name="DOE Joint Genome Institute"/>
            <person name="Kuo A."/>
            <person name="Kohler A."/>
            <person name="Nagy L.G."/>
            <person name="Floudas D."/>
            <person name="Copeland A."/>
            <person name="Barry K.W."/>
            <person name="Cichocki N."/>
            <person name="Veneault-Fourrey C."/>
            <person name="LaButti K."/>
            <person name="Lindquist E.A."/>
            <person name="Lipzen A."/>
            <person name="Lundell T."/>
            <person name="Morin E."/>
            <person name="Murat C."/>
            <person name="Sun H."/>
            <person name="Tunlid A."/>
            <person name="Henrissat B."/>
            <person name="Grigoriev I.V."/>
            <person name="Hibbett D.S."/>
            <person name="Martin F."/>
            <person name="Nordberg H.P."/>
            <person name="Cantor M.N."/>
            <person name="Hua S.X."/>
        </authorList>
    </citation>
    <scope>NUCLEOTIDE SEQUENCE [LARGE SCALE GENOMIC DNA]</scope>
    <source>
        <strain evidence="2 3">Foug A</strain>
    </source>
</reference>
<evidence type="ECO:0000313" key="3">
    <source>
        <dbReference type="Proteomes" id="UP000053989"/>
    </source>
</evidence>
<evidence type="ECO:0000313" key="2">
    <source>
        <dbReference type="EMBL" id="KIM64709.1"/>
    </source>
</evidence>
<dbReference type="Proteomes" id="UP000053989">
    <property type="component" value="Unassembled WGS sequence"/>
</dbReference>
<keyword evidence="3" id="KW-1185">Reference proteome</keyword>
<organism evidence="2 3">
    <name type="scientific">Scleroderma citrinum Foug A</name>
    <dbReference type="NCBI Taxonomy" id="1036808"/>
    <lineage>
        <taxon>Eukaryota</taxon>
        <taxon>Fungi</taxon>
        <taxon>Dikarya</taxon>
        <taxon>Basidiomycota</taxon>
        <taxon>Agaricomycotina</taxon>
        <taxon>Agaricomycetes</taxon>
        <taxon>Agaricomycetidae</taxon>
        <taxon>Boletales</taxon>
        <taxon>Sclerodermatineae</taxon>
        <taxon>Sclerodermataceae</taxon>
        <taxon>Scleroderma</taxon>
    </lineage>
</organism>
<protein>
    <submittedName>
        <fullName evidence="2">Uncharacterized protein</fullName>
    </submittedName>
</protein>
<name>A0A0C3E8J6_9AGAM</name>
<dbReference type="InParanoid" id="A0A0C3E8J6"/>
<dbReference type="EMBL" id="KN822027">
    <property type="protein sequence ID" value="KIM64709.1"/>
    <property type="molecule type" value="Genomic_DNA"/>
</dbReference>
<reference evidence="3" key="2">
    <citation type="submission" date="2015-01" db="EMBL/GenBank/DDBJ databases">
        <title>Evolutionary Origins and Diversification of the Mycorrhizal Mutualists.</title>
        <authorList>
            <consortium name="DOE Joint Genome Institute"/>
            <consortium name="Mycorrhizal Genomics Consortium"/>
            <person name="Kohler A."/>
            <person name="Kuo A."/>
            <person name="Nagy L.G."/>
            <person name="Floudas D."/>
            <person name="Copeland A."/>
            <person name="Barry K.W."/>
            <person name="Cichocki N."/>
            <person name="Veneault-Fourrey C."/>
            <person name="LaButti K."/>
            <person name="Lindquist E.A."/>
            <person name="Lipzen A."/>
            <person name="Lundell T."/>
            <person name="Morin E."/>
            <person name="Murat C."/>
            <person name="Riley R."/>
            <person name="Ohm R."/>
            <person name="Sun H."/>
            <person name="Tunlid A."/>
            <person name="Henrissat B."/>
            <person name="Grigoriev I.V."/>
            <person name="Hibbett D.S."/>
            <person name="Martin F."/>
        </authorList>
    </citation>
    <scope>NUCLEOTIDE SEQUENCE [LARGE SCALE GENOMIC DNA]</scope>
    <source>
        <strain evidence="3">Foug A</strain>
    </source>
</reference>